<dbReference type="OMA" id="WCADLEQ"/>
<keyword evidence="3" id="KW-1185">Reference proteome</keyword>
<organism evidence="2 3">
    <name type="scientific">Klebsormidium nitens</name>
    <name type="common">Green alga</name>
    <name type="synonym">Ulothrix nitens</name>
    <dbReference type="NCBI Taxonomy" id="105231"/>
    <lineage>
        <taxon>Eukaryota</taxon>
        <taxon>Viridiplantae</taxon>
        <taxon>Streptophyta</taxon>
        <taxon>Klebsormidiophyceae</taxon>
        <taxon>Klebsormidiales</taxon>
        <taxon>Klebsormidiaceae</taxon>
        <taxon>Klebsormidium</taxon>
    </lineage>
</organism>
<dbReference type="Proteomes" id="UP000054558">
    <property type="component" value="Unassembled WGS sequence"/>
</dbReference>
<feature type="compositionally biased region" description="Polar residues" evidence="1">
    <location>
        <begin position="44"/>
        <end position="55"/>
    </location>
</feature>
<feature type="compositionally biased region" description="Pro residues" evidence="1">
    <location>
        <begin position="109"/>
        <end position="120"/>
    </location>
</feature>
<sequence>MWKTNGACLELALSKSRVTSEDESDWSLFYSRRRHPCPLPHQQAGLTPATSQQGPEQPVHPLAPRQDEVPEVVHAAPQLGGSPPTPSPPPRNGCPNVQHCGVRTAPQPEGQPAPYNPPPQDGMRTAPQLEWQPAPPFPPPRVGQHHGLRTAPQPEKQPAPPFPPPQFGQHREVRTVLQLEGQPAPSFRSVRHKRGGAHTLFPPPRLGSLPTCAPCWPQADGQAVHSSFPNQDGLPRVVRTAPQSGRSPPAPLPPPRTGGCLVSCTSRPSCKGSPPTPSTRTGCQRPPCRLRLGCPAAKSLRRRESELIKGTARLPTPYKLQIYIFNPTLQRHIFSPHQHPNHAPSTATSNP</sequence>
<feature type="compositionally biased region" description="Pro residues" evidence="1">
    <location>
        <begin position="83"/>
        <end position="92"/>
    </location>
</feature>
<name>A0A1Y1IQB3_KLENI</name>
<dbReference type="EMBL" id="DF237904">
    <property type="protein sequence ID" value="GAQ92242.1"/>
    <property type="molecule type" value="Genomic_DNA"/>
</dbReference>
<evidence type="ECO:0000313" key="3">
    <source>
        <dbReference type="Proteomes" id="UP000054558"/>
    </source>
</evidence>
<evidence type="ECO:0000256" key="1">
    <source>
        <dbReference type="SAM" id="MobiDB-lite"/>
    </source>
</evidence>
<feature type="region of interest" description="Disordered" evidence="1">
    <location>
        <begin position="37"/>
        <end position="169"/>
    </location>
</feature>
<reference evidence="2 3" key="1">
    <citation type="journal article" date="2014" name="Nat. Commun.">
        <title>Klebsormidium flaccidum genome reveals primary factors for plant terrestrial adaptation.</title>
        <authorList>
            <person name="Hori K."/>
            <person name="Maruyama F."/>
            <person name="Fujisawa T."/>
            <person name="Togashi T."/>
            <person name="Yamamoto N."/>
            <person name="Seo M."/>
            <person name="Sato S."/>
            <person name="Yamada T."/>
            <person name="Mori H."/>
            <person name="Tajima N."/>
            <person name="Moriyama T."/>
            <person name="Ikeuchi M."/>
            <person name="Watanabe M."/>
            <person name="Wada H."/>
            <person name="Kobayashi K."/>
            <person name="Saito M."/>
            <person name="Masuda T."/>
            <person name="Sasaki-Sekimoto Y."/>
            <person name="Mashiguchi K."/>
            <person name="Awai K."/>
            <person name="Shimojima M."/>
            <person name="Masuda S."/>
            <person name="Iwai M."/>
            <person name="Nobusawa T."/>
            <person name="Narise T."/>
            <person name="Kondo S."/>
            <person name="Saito H."/>
            <person name="Sato R."/>
            <person name="Murakawa M."/>
            <person name="Ihara Y."/>
            <person name="Oshima-Yamada Y."/>
            <person name="Ohtaka K."/>
            <person name="Satoh M."/>
            <person name="Sonobe K."/>
            <person name="Ishii M."/>
            <person name="Ohtani R."/>
            <person name="Kanamori-Sato M."/>
            <person name="Honoki R."/>
            <person name="Miyazaki D."/>
            <person name="Mochizuki H."/>
            <person name="Umetsu J."/>
            <person name="Higashi K."/>
            <person name="Shibata D."/>
            <person name="Kamiya Y."/>
            <person name="Sato N."/>
            <person name="Nakamura Y."/>
            <person name="Tabata S."/>
            <person name="Ida S."/>
            <person name="Kurokawa K."/>
            <person name="Ohta H."/>
        </authorList>
    </citation>
    <scope>NUCLEOTIDE SEQUENCE [LARGE SCALE GENOMIC DNA]</scope>
    <source>
        <strain evidence="2 3">NIES-2285</strain>
    </source>
</reference>
<evidence type="ECO:0000313" key="2">
    <source>
        <dbReference type="EMBL" id="GAQ92242.1"/>
    </source>
</evidence>
<proteinExistence type="predicted"/>
<gene>
    <name evidence="2" type="ORF">KFL_009550010</name>
</gene>
<dbReference type="AlphaFoldDB" id="A0A1Y1IQB3"/>
<accession>A0A1Y1IQB3</accession>
<feature type="compositionally biased region" description="Pro residues" evidence="1">
    <location>
        <begin position="155"/>
        <end position="166"/>
    </location>
</feature>
<protein>
    <submittedName>
        <fullName evidence="2">Uncharacterized protein</fullName>
    </submittedName>
</protein>